<dbReference type="GO" id="GO:0005737">
    <property type="term" value="C:cytoplasm"/>
    <property type="evidence" value="ECO:0007669"/>
    <property type="project" value="TreeGrafter"/>
</dbReference>
<dbReference type="CDD" id="cd06890">
    <property type="entry name" value="PX_Bem1p"/>
    <property type="match status" value="1"/>
</dbReference>
<feature type="domain" description="PX" evidence="6">
    <location>
        <begin position="330"/>
        <end position="454"/>
    </location>
</feature>
<dbReference type="AlphaFoldDB" id="A0A7D9CX98"/>
<dbReference type="EMBL" id="CP063136">
    <property type="protein sequence ID" value="QOU21146.1"/>
    <property type="molecule type" value="Genomic_DNA"/>
</dbReference>
<dbReference type="Pfam" id="PF00787">
    <property type="entry name" value="PX"/>
    <property type="match status" value="1"/>
</dbReference>
<dbReference type="SMART" id="SM00312">
    <property type="entry name" value="PX"/>
    <property type="match status" value="1"/>
</dbReference>
<name>A0A7D9CX98_DEKBR</name>
<organism evidence="9 10">
    <name type="scientific">Dekkera bruxellensis</name>
    <name type="common">Brettanomyces custersii</name>
    <dbReference type="NCBI Taxonomy" id="5007"/>
    <lineage>
        <taxon>Eukaryota</taxon>
        <taxon>Fungi</taxon>
        <taxon>Dikarya</taxon>
        <taxon>Ascomycota</taxon>
        <taxon>Saccharomycotina</taxon>
        <taxon>Pichiomycetes</taxon>
        <taxon>Pichiales</taxon>
        <taxon>Pichiaceae</taxon>
        <taxon>Brettanomyces</taxon>
    </lineage>
</organism>
<reference evidence="7 11" key="2">
    <citation type="journal article" date="2020" name="Appl. Microbiol. Biotechnol.">
        <title>Targeted gene deletion in Brettanomyces bruxellensis with an expression-free CRISPR-Cas9 system.</title>
        <authorList>
            <person name="Varela C."/>
            <person name="Bartel C."/>
            <person name="Onetto C."/>
            <person name="Borneman A."/>
        </authorList>
    </citation>
    <scope>NUCLEOTIDE SEQUENCE [LARGE SCALE GENOMIC DNA]</scope>
    <source>
        <strain evidence="7 11">AWRI1613</strain>
    </source>
</reference>
<evidence type="ECO:0000313" key="9">
    <source>
        <dbReference type="EMBL" id="VUG18058.1"/>
    </source>
</evidence>
<evidence type="ECO:0000256" key="3">
    <source>
        <dbReference type="PROSITE-ProRule" id="PRU00192"/>
    </source>
</evidence>
<feature type="compositionally biased region" description="Basic and acidic residues" evidence="4">
    <location>
        <begin position="490"/>
        <end position="499"/>
    </location>
</feature>
<feature type="compositionally biased region" description="Polar residues" evidence="4">
    <location>
        <begin position="523"/>
        <end position="532"/>
    </location>
</feature>
<dbReference type="InterPro" id="IPR001452">
    <property type="entry name" value="SH3_domain"/>
</dbReference>
<dbReference type="SUPFAM" id="SSF50044">
    <property type="entry name" value="SH3-domain"/>
    <property type="match status" value="2"/>
</dbReference>
<feature type="region of interest" description="Disordered" evidence="4">
    <location>
        <begin position="263"/>
        <end position="288"/>
    </location>
</feature>
<dbReference type="Proteomes" id="UP000663131">
    <property type="component" value="Chromosome 8"/>
</dbReference>
<dbReference type="Pfam" id="PF00018">
    <property type="entry name" value="SH3_1"/>
    <property type="match status" value="1"/>
</dbReference>
<dbReference type="RefSeq" id="XP_041137639.1">
    <property type="nucleotide sequence ID" value="XM_041279425.1"/>
</dbReference>
<evidence type="ECO:0000313" key="8">
    <source>
        <dbReference type="EMBL" id="QOU21146.1"/>
    </source>
</evidence>
<feature type="compositionally biased region" description="Polar residues" evidence="4">
    <location>
        <begin position="129"/>
        <end position="149"/>
    </location>
</feature>
<feature type="region of interest" description="Disordered" evidence="4">
    <location>
        <begin position="460"/>
        <end position="594"/>
    </location>
</feature>
<feature type="compositionally biased region" description="Low complexity" evidence="4">
    <location>
        <begin position="151"/>
        <end position="164"/>
    </location>
</feature>
<dbReference type="PANTHER" id="PTHR15706:SF2">
    <property type="entry name" value="SH3 AND PX DOMAIN-CONTAINING PROTEIN 2A"/>
    <property type="match status" value="1"/>
</dbReference>
<evidence type="ECO:0000313" key="10">
    <source>
        <dbReference type="Proteomes" id="UP000478008"/>
    </source>
</evidence>
<feature type="region of interest" description="Disordered" evidence="4">
    <location>
        <begin position="99"/>
        <end position="164"/>
    </location>
</feature>
<dbReference type="OrthoDB" id="548867at2759"/>
<dbReference type="SUPFAM" id="SSF64268">
    <property type="entry name" value="PX domain"/>
    <property type="match status" value="1"/>
</dbReference>
<reference evidence="8" key="4">
    <citation type="journal article" name="BMC Genomics">
        <title>New genome assemblies reveal patterns of domestication and adaptation across Brettanomyces (Dekkera) species.</title>
        <authorList>
            <person name="Roach M.J."/>
            <person name="Borneman A.R."/>
        </authorList>
    </citation>
    <scope>NUCLEOTIDE SEQUENCE</scope>
    <source>
        <strain evidence="8">UCD 2041</strain>
    </source>
</reference>
<dbReference type="GO" id="GO:0035091">
    <property type="term" value="F:phosphatidylinositol binding"/>
    <property type="evidence" value="ECO:0007669"/>
    <property type="project" value="InterPro"/>
</dbReference>
<evidence type="ECO:0000259" key="6">
    <source>
        <dbReference type="PROSITE" id="PS50195"/>
    </source>
</evidence>
<gene>
    <name evidence="8" type="ORF">BRETT_000866</name>
    <name evidence="9" type="ORF">DEBR0S3_01244G</name>
    <name evidence="7" type="ORF">HII12_005055</name>
</gene>
<dbReference type="Proteomes" id="UP000568158">
    <property type="component" value="Unassembled WGS sequence"/>
</dbReference>
<dbReference type="InterPro" id="IPR036028">
    <property type="entry name" value="SH3-like_dom_sf"/>
</dbReference>
<protein>
    <submittedName>
        <fullName evidence="9">DEBR0S3_01244g1_1</fullName>
    </submittedName>
</protein>
<dbReference type="KEGG" id="bbrx:BRETT_000866"/>
<dbReference type="EMBL" id="JABCYN010000053">
    <property type="protein sequence ID" value="KAF6006311.1"/>
    <property type="molecule type" value="Genomic_DNA"/>
</dbReference>
<evidence type="ECO:0000256" key="4">
    <source>
        <dbReference type="SAM" id="MobiDB-lite"/>
    </source>
</evidence>
<dbReference type="Gene3D" id="3.10.20.90">
    <property type="entry name" value="Phosphatidylinositol 3-kinase Catalytic Subunit, Chain A, domain 1"/>
    <property type="match status" value="1"/>
</dbReference>
<accession>A0A7D9CX98</accession>
<feature type="domain" description="SH3" evidence="5">
    <location>
        <begin position="166"/>
        <end position="228"/>
    </location>
</feature>
<evidence type="ECO:0000313" key="11">
    <source>
        <dbReference type="Proteomes" id="UP000568158"/>
    </source>
</evidence>
<keyword evidence="1 3" id="KW-0728">SH3 domain</keyword>
<dbReference type="InterPro" id="IPR001683">
    <property type="entry name" value="PX_dom"/>
</dbReference>
<dbReference type="CDD" id="cd11879">
    <property type="entry name" value="SH3_Bem1p_2"/>
    <property type="match status" value="1"/>
</dbReference>
<dbReference type="InterPro" id="IPR035550">
    <property type="entry name" value="Bem1/Scd2_PX"/>
</dbReference>
<dbReference type="Gene3D" id="3.30.1520.10">
    <property type="entry name" value="Phox-like domain"/>
    <property type="match status" value="1"/>
</dbReference>
<keyword evidence="2" id="KW-0677">Repeat</keyword>
<proteinExistence type="predicted"/>
<feature type="compositionally biased region" description="Polar residues" evidence="4">
    <location>
        <begin position="575"/>
        <end position="594"/>
    </location>
</feature>
<dbReference type="PANTHER" id="PTHR15706">
    <property type="entry name" value="SH3 MULTIPLE DOMAIN"/>
    <property type="match status" value="1"/>
</dbReference>
<evidence type="ECO:0000259" key="5">
    <source>
        <dbReference type="PROSITE" id="PS50002"/>
    </source>
</evidence>
<feature type="compositionally biased region" description="Basic residues" evidence="4">
    <location>
        <begin position="545"/>
        <end position="554"/>
    </location>
</feature>
<dbReference type="EMBL" id="CABFWN010000003">
    <property type="protein sequence ID" value="VUG18058.1"/>
    <property type="molecule type" value="Genomic_DNA"/>
</dbReference>
<evidence type="ECO:0000256" key="1">
    <source>
        <dbReference type="ARBA" id="ARBA00022443"/>
    </source>
</evidence>
<dbReference type="InterPro" id="IPR035549">
    <property type="entry name" value="Bem1/Scd2_SH3_2"/>
</dbReference>
<dbReference type="GeneID" id="64572791"/>
<dbReference type="InterPro" id="IPR051228">
    <property type="entry name" value="NADPH_Oxidase/PX-Domain"/>
</dbReference>
<dbReference type="PROSITE" id="PS50195">
    <property type="entry name" value="PX"/>
    <property type="match status" value="1"/>
</dbReference>
<evidence type="ECO:0000256" key="2">
    <source>
        <dbReference type="ARBA" id="ARBA00022737"/>
    </source>
</evidence>
<evidence type="ECO:0000313" key="7">
    <source>
        <dbReference type="EMBL" id="KAF6006311.1"/>
    </source>
</evidence>
<dbReference type="InterPro" id="IPR036871">
    <property type="entry name" value="PX_dom_sf"/>
</dbReference>
<reference evidence="9 10" key="1">
    <citation type="submission" date="2019-07" db="EMBL/GenBank/DDBJ databases">
        <authorList>
            <person name="Friedrich A."/>
            <person name="Schacherer J."/>
        </authorList>
    </citation>
    <scope>NUCLEOTIDE SEQUENCE [LARGE SCALE GENOMIC DNA]</scope>
</reference>
<sequence>MSFFRRSSREHKEHKVTKADLSTIRIGSEDATQSLNAPREVVQAVRAYIAQIPGQISFNKGDFFYVVSRPNSTTIEIKDPVKNMQGSAPTSCFKFFEKPQRTHTSNSSSSNSSSQHSSSQNGAGVTFHKSYQSTKSFHSQHSQPSQVPNPSARHASSSSSKHVSPLPSLYGIVLYDFHAERPDELSVMAGDSLILCAHHEHEWFIGKFLDKIGEPGLVPVSYVRLYDINTKVPYNEPSDAIIDRVRLPTVEQWKMVKNRHKASARTVGPAASTPGSRTNSSGDVRAQMGGQNWQKDSFSSTASSFSQSSYIAGQNKPVANISTASASTARASLYAEEVSIESFSSTNGKYWFLVRVVLSDHSTRCLCRYYEDFFNFHQQILAAWPREGGKYDTKDHKERIIPFIPGPVMDVSENLCHRRMIDFDSYLKSLRDLPSHISKSVLANSFYDLWEGDQQLSYNDVTKDGSPIRPARRPPNMIILNGKGSNSNGEIDRKSEQPHPYRPFPQQGGNVPMDHTGAIDIKPTQNPQNRHSSLVRRLSEMTLGHSHHHSRKHSSSGSSVGSSTQDQRETHRKPSQTNWTKSNNGNMNTSASKISPSNKLKLKFYYKDDIFAIAVPETVTLEELKHLIVPRIDECDEPNIEERLKVIPKDVNNVDQFEYLNECVLQSDSQLHETSNFTDKGKFLVIV</sequence>
<dbReference type="Gene3D" id="2.30.30.40">
    <property type="entry name" value="SH3 Domains"/>
    <property type="match status" value="1"/>
</dbReference>
<feature type="compositionally biased region" description="Polar residues" evidence="4">
    <location>
        <begin position="273"/>
        <end position="282"/>
    </location>
</feature>
<dbReference type="SMART" id="SM00326">
    <property type="entry name" value="SH3"/>
    <property type="match status" value="2"/>
</dbReference>
<feature type="compositionally biased region" description="Low complexity" evidence="4">
    <location>
        <begin position="102"/>
        <end position="120"/>
    </location>
</feature>
<dbReference type="Proteomes" id="UP000478008">
    <property type="component" value="Unassembled WGS sequence"/>
</dbReference>
<keyword evidence="10" id="KW-1185">Reference proteome</keyword>
<dbReference type="PROSITE" id="PS50002">
    <property type="entry name" value="SH3"/>
    <property type="match status" value="2"/>
</dbReference>
<dbReference type="SUPFAM" id="SSF54277">
    <property type="entry name" value="CAD &amp; PB1 domains"/>
    <property type="match status" value="1"/>
</dbReference>
<feature type="domain" description="SH3" evidence="5">
    <location>
        <begin position="37"/>
        <end position="98"/>
    </location>
</feature>
<reference evidence="8" key="3">
    <citation type="submission" date="2020-10" db="EMBL/GenBank/DDBJ databases">
        <authorList>
            <person name="Palmer J.M."/>
        </authorList>
    </citation>
    <scope>NUCLEOTIDE SEQUENCE</scope>
    <source>
        <strain evidence="8">UCD 2041</strain>
    </source>
</reference>